<dbReference type="PANTHER" id="PTHR33823:SF4">
    <property type="entry name" value="GENERAL STRESS PROTEIN 16O"/>
    <property type="match status" value="1"/>
</dbReference>
<dbReference type="Proteomes" id="UP000033882">
    <property type="component" value="Unassembled WGS sequence"/>
</dbReference>
<proteinExistence type="predicted"/>
<evidence type="ECO:0000256" key="1">
    <source>
        <dbReference type="ARBA" id="ARBA00022723"/>
    </source>
</evidence>
<dbReference type="Pfam" id="PF01258">
    <property type="entry name" value="zf-dskA_traR"/>
    <property type="match status" value="1"/>
</dbReference>
<name>A0A0G1X5S9_9BACT</name>
<keyword evidence="1" id="KW-0479">Metal-binding</keyword>
<keyword evidence="3" id="KW-0862">Zinc</keyword>
<evidence type="ECO:0000313" key="7">
    <source>
        <dbReference type="EMBL" id="KKU89770.1"/>
    </source>
</evidence>
<keyword evidence="2" id="KW-0863">Zinc-finger</keyword>
<dbReference type="EMBL" id="LCPB01000009">
    <property type="protein sequence ID" value="KKU89770.1"/>
    <property type="molecule type" value="Genomic_DNA"/>
</dbReference>
<dbReference type="PROSITE" id="PS51128">
    <property type="entry name" value="ZF_DKSA_2"/>
    <property type="match status" value="1"/>
</dbReference>
<evidence type="ECO:0000259" key="6">
    <source>
        <dbReference type="Pfam" id="PF01258"/>
    </source>
</evidence>
<evidence type="ECO:0000256" key="2">
    <source>
        <dbReference type="ARBA" id="ARBA00022771"/>
    </source>
</evidence>
<evidence type="ECO:0000256" key="4">
    <source>
        <dbReference type="PROSITE-ProRule" id="PRU00510"/>
    </source>
</evidence>
<reference evidence="7 8" key="1">
    <citation type="journal article" date="2015" name="Nature">
        <title>rRNA introns, odd ribosomes, and small enigmatic genomes across a large radiation of phyla.</title>
        <authorList>
            <person name="Brown C.T."/>
            <person name="Hug L.A."/>
            <person name="Thomas B.C."/>
            <person name="Sharon I."/>
            <person name="Castelle C.J."/>
            <person name="Singh A."/>
            <person name="Wilkins M.J."/>
            <person name="Williams K.H."/>
            <person name="Banfield J.F."/>
        </authorList>
    </citation>
    <scope>NUCLEOTIDE SEQUENCE [LARGE SCALE GENOMIC DNA]</scope>
</reference>
<keyword evidence="5" id="KW-0175">Coiled coil</keyword>
<evidence type="ECO:0000256" key="3">
    <source>
        <dbReference type="ARBA" id="ARBA00022833"/>
    </source>
</evidence>
<feature type="coiled-coil region" evidence="5">
    <location>
        <begin position="3"/>
        <end position="30"/>
    </location>
</feature>
<dbReference type="InterPro" id="IPR000962">
    <property type="entry name" value="Znf_DskA_TraR"/>
</dbReference>
<comment type="caution">
    <text evidence="7">The sequence shown here is derived from an EMBL/GenBank/DDBJ whole genome shotgun (WGS) entry which is preliminary data.</text>
</comment>
<dbReference type="InterPro" id="IPR037187">
    <property type="entry name" value="DnaK_N"/>
</dbReference>
<protein>
    <submittedName>
        <fullName evidence="7">Transcriptional regulator, TraR/DksA family</fullName>
    </submittedName>
</protein>
<dbReference type="GO" id="GO:0008270">
    <property type="term" value="F:zinc ion binding"/>
    <property type="evidence" value="ECO:0007669"/>
    <property type="project" value="UniProtKB-KW"/>
</dbReference>
<dbReference type="SUPFAM" id="SSF109635">
    <property type="entry name" value="DnaK suppressor protein DksA, alpha-hairpin domain"/>
    <property type="match status" value="1"/>
</dbReference>
<organism evidence="7 8">
    <name type="scientific">Candidatus Wolfebacteria bacterium GW2011_GWA2_47_9b</name>
    <dbReference type="NCBI Taxonomy" id="1619005"/>
    <lineage>
        <taxon>Bacteria</taxon>
        <taxon>Candidatus Wolfeibacteriota</taxon>
    </lineage>
</organism>
<accession>A0A0G1X5S9</accession>
<dbReference type="Gene3D" id="1.20.120.910">
    <property type="entry name" value="DksA, coiled-coil domain"/>
    <property type="match status" value="1"/>
</dbReference>
<feature type="domain" description="Zinc finger DksA/TraR C4-type" evidence="6">
    <location>
        <begin position="77"/>
        <end position="107"/>
    </location>
</feature>
<evidence type="ECO:0000313" key="8">
    <source>
        <dbReference type="Proteomes" id="UP000033882"/>
    </source>
</evidence>
<dbReference type="PANTHER" id="PTHR33823">
    <property type="entry name" value="RNA POLYMERASE-BINDING TRANSCRIPTION FACTOR DKSA-RELATED"/>
    <property type="match status" value="1"/>
</dbReference>
<evidence type="ECO:0000256" key="5">
    <source>
        <dbReference type="SAM" id="Coils"/>
    </source>
</evidence>
<gene>
    <name evidence="7" type="ORF">UY19_C0009G0019</name>
</gene>
<dbReference type="AlphaFoldDB" id="A0A0G1X5S9"/>
<sequence length="116" mass="13110">MNKEKLESIKNELEDEKAMLEVKIDTLEQGEDFGDDIDSLEEEADESTEWQNQTAASQVLRERLADIDSALARMEKGTFGKCEECGEDIGMDMLQVNSTSKLCRSCKKLAREEENA</sequence>
<feature type="zinc finger region" description="dksA C4-type" evidence="4">
    <location>
        <begin position="82"/>
        <end position="106"/>
    </location>
</feature>